<sequence>MIIDYRPVNLEDSLVDYPDHLELPVVMQREMTTYLHRSLPMCIMLTNDNYRGWFNTNFVQIFSNKLENGEIELNYLTPRDGYCEIAEVISLGYPLLDHVPDFVSYMIECINKGYYFVVHIDEFYIPDKGMYEETHFVHASLCYGYDMTKREFYGIGFDEDMTFRKMTFSFDAFREAYEESKSNYMPEAFWCEWSAVQLIKPKTPDVAFPFDLRRFTDELSDYLTSRADMYKYYSFEFDVKNAVFGMDVYKLVEEKLEEMKQGDIYIDYRAIHLLAERSRGLVDRFSYISKLYKISDELKNDFKKYEEIGERFNKVRLRFMAEFSHVEKREQINEHKREELDWAIKELRGLSKDEKEILGKIHSELLLIK</sequence>
<evidence type="ECO:0000313" key="2">
    <source>
        <dbReference type="Proteomes" id="UP000189857"/>
    </source>
</evidence>
<dbReference type="RefSeq" id="WP_078785964.1">
    <property type="nucleotide sequence ID" value="NZ_FMTO01000020.1"/>
</dbReference>
<name>A0A1T4KA61_9FIRM</name>
<organism evidence="1 2">
    <name type="scientific">Eubacterium ruminantium</name>
    <dbReference type="NCBI Taxonomy" id="42322"/>
    <lineage>
        <taxon>Bacteria</taxon>
        <taxon>Bacillati</taxon>
        <taxon>Bacillota</taxon>
        <taxon>Clostridia</taxon>
        <taxon>Eubacteriales</taxon>
        <taxon>Eubacteriaceae</taxon>
        <taxon>Eubacterium</taxon>
    </lineage>
</organism>
<reference evidence="1 2" key="1">
    <citation type="submission" date="2017-02" db="EMBL/GenBank/DDBJ databases">
        <authorList>
            <person name="Peterson S.W."/>
        </authorList>
    </citation>
    <scope>NUCLEOTIDE SEQUENCE [LARGE SCALE GENOMIC DNA]</scope>
    <source>
        <strain evidence="1 2">ATCC 17233</strain>
    </source>
</reference>
<dbReference type="Proteomes" id="UP000189857">
    <property type="component" value="Unassembled WGS sequence"/>
</dbReference>
<evidence type="ECO:0000313" key="1">
    <source>
        <dbReference type="EMBL" id="SJZ39301.1"/>
    </source>
</evidence>
<dbReference type="AlphaFoldDB" id="A0A1T4KA61"/>
<protein>
    <recommendedName>
        <fullName evidence="3">Butirosin biosynthesis protein H, N-terminal</fullName>
    </recommendedName>
</protein>
<evidence type="ECO:0008006" key="3">
    <source>
        <dbReference type="Google" id="ProtNLM"/>
    </source>
</evidence>
<gene>
    <name evidence="1" type="ORF">SAMN02745110_00294</name>
</gene>
<accession>A0A1T4KA61</accession>
<dbReference type="EMBL" id="FUXA01000003">
    <property type="protein sequence ID" value="SJZ39301.1"/>
    <property type="molecule type" value="Genomic_DNA"/>
</dbReference>
<dbReference type="OrthoDB" id="2082017at2"/>
<proteinExistence type="predicted"/>
<keyword evidence="2" id="KW-1185">Reference proteome</keyword>